<reference evidence="1" key="1">
    <citation type="submission" date="2019-10" db="EMBL/GenBank/DDBJ databases">
        <authorList>
            <consortium name="DOE Joint Genome Institute"/>
            <person name="Kuo A."/>
            <person name="Miyauchi S."/>
            <person name="Kiss E."/>
            <person name="Drula E."/>
            <person name="Kohler A."/>
            <person name="Sanchez-Garcia M."/>
            <person name="Andreopoulos B."/>
            <person name="Barry K.W."/>
            <person name="Bonito G."/>
            <person name="Buee M."/>
            <person name="Carver A."/>
            <person name="Chen C."/>
            <person name="Cichocki N."/>
            <person name="Clum A."/>
            <person name="Culley D."/>
            <person name="Crous P.W."/>
            <person name="Fauchery L."/>
            <person name="Girlanda M."/>
            <person name="Hayes R."/>
            <person name="Keri Z."/>
            <person name="Labutti K."/>
            <person name="Lipzen A."/>
            <person name="Lombard V."/>
            <person name="Magnuson J."/>
            <person name="Maillard F."/>
            <person name="Morin E."/>
            <person name="Murat C."/>
            <person name="Nolan M."/>
            <person name="Ohm R."/>
            <person name="Pangilinan J."/>
            <person name="Pereira M."/>
            <person name="Perotto S."/>
            <person name="Peter M."/>
            <person name="Riley R."/>
            <person name="Sitrit Y."/>
            <person name="Stielow B."/>
            <person name="Szollosi G."/>
            <person name="Zifcakova L."/>
            <person name="Stursova M."/>
            <person name="Spatafora J.W."/>
            <person name="Tedersoo L."/>
            <person name="Vaario L.-M."/>
            <person name="Yamada A."/>
            <person name="Yan M."/>
            <person name="Wang P."/>
            <person name="Xu J."/>
            <person name="Bruns T."/>
            <person name="Baldrian P."/>
            <person name="Vilgalys R."/>
            <person name="Henrissat B."/>
            <person name="Grigoriev I.V."/>
            <person name="Hibbett D."/>
            <person name="Nagy L.G."/>
            <person name="Martin F.M."/>
        </authorList>
    </citation>
    <scope>NUCLEOTIDE SEQUENCE</scope>
    <source>
        <strain evidence="1">P2</strain>
    </source>
</reference>
<evidence type="ECO:0000313" key="1">
    <source>
        <dbReference type="EMBL" id="KAF9645525.1"/>
    </source>
</evidence>
<protein>
    <submittedName>
        <fullName evidence="1">P60-like protein</fullName>
    </submittedName>
</protein>
<keyword evidence="2" id="KW-1185">Reference proteome</keyword>
<reference evidence="1" key="2">
    <citation type="journal article" date="2020" name="Nat. Commun.">
        <title>Large-scale genome sequencing of mycorrhizal fungi provides insights into the early evolution of symbiotic traits.</title>
        <authorList>
            <person name="Miyauchi S."/>
            <person name="Kiss E."/>
            <person name="Kuo A."/>
            <person name="Drula E."/>
            <person name="Kohler A."/>
            <person name="Sanchez-Garcia M."/>
            <person name="Morin E."/>
            <person name="Andreopoulos B."/>
            <person name="Barry K.W."/>
            <person name="Bonito G."/>
            <person name="Buee M."/>
            <person name="Carver A."/>
            <person name="Chen C."/>
            <person name="Cichocki N."/>
            <person name="Clum A."/>
            <person name="Culley D."/>
            <person name="Crous P.W."/>
            <person name="Fauchery L."/>
            <person name="Girlanda M."/>
            <person name="Hayes R.D."/>
            <person name="Keri Z."/>
            <person name="LaButti K."/>
            <person name="Lipzen A."/>
            <person name="Lombard V."/>
            <person name="Magnuson J."/>
            <person name="Maillard F."/>
            <person name="Murat C."/>
            <person name="Nolan M."/>
            <person name="Ohm R.A."/>
            <person name="Pangilinan J."/>
            <person name="Pereira M.F."/>
            <person name="Perotto S."/>
            <person name="Peter M."/>
            <person name="Pfister S."/>
            <person name="Riley R."/>
            <person name="Sitrit Y."/>
            <person name="Stielow J.B."/>
            <person name="Szollosi G."/>
            <person name="Zifcakova L."/>
            <person name="Stursova M."/>
            <person name="Spatafora J.W."/>
            <person name="Tedersoo L."/>
            <person name="Vaario L.M."/>
            <person name="Yamada A."/>
            <person name="Yan M."/>
            <person name="Wang P."/>
            <person name="Xu J."/>
            <person name="Bruns T."/>
            <person name="Baldrian P."/>
            <person name="Vilgalys R."/>
            <person name="Dunand C."/>
            <person name="Henrissat B."/>
            <person name="Grigoriev I.V."/>
            <person name="Hibbett D."/>
            <person name="Nagy L.G."/>
            <person name="Martin F.M."/>
        </authorList>
    </citation>
    <scope>NUCLEOTIDE SEQUENCE</scope>
    <source>
        <strain evidence="1">P2</strain>
    </source>
</reference>
<sequence length="435" mass="49265">MFRTKVKAGSSEQTKKIKSAVGAPSQLSQGTRKGKKAWRKNVDIDNVEEGLETIRSEERVLGIALHNQLDKDLFTIDIIGDEGVRRRLPKFSRAQLTSTKITSQRSAVPAVSSRATKKSPVSYQQKGKLLQIARRPRRGPFNSIIDPTEFGAGSALIDVSEAVKESGKHDIWEEDIEMLDIKSRIKAPSTPHPRSMIELPAISTPHQGTSYNPPAEAHQDLLRAAHEVEEEETKDVDKGRDVHERMTQARQLGDVAQEGLPLGMTLHEVEEEEEEIVVPLVKPNPVRKTKQQRRKAQRALEEKRVAAERAAKRKLLASVFTVKSLRKTLEQSSASKEQLREEKRRNLRGRLKQGLAGQRFGKHTVQKAKIDVQLGEDLADSLRSLKPEGNLFRDRFLSMQNRALIEPRVPVMPKKRPNRYKEVEKHAWKNFEKDT</sequence>
<gene>
    <name evidence="1" type="ORF">BDM02DRAFT_3156834</name>
</gene>
<proteinExistence type="predicted"/>
<comment type="caution">
    <text evidence="1">The sequence shown here is derived from an EMBL/GenBank/DDBJ whole genome shotgun (WGS) entry which is preliminary data.</text>
</comment>
<name>A0ACB6Z812_THEGA</name>
<dbReference type="EMBL" id="MU118087">
    <property type="protein sequence ID" value="KAF9645525.1"/>
    <property type="molecule type" value="Genomic_DNA"/>
</dbReference>
<organism evidence="1 2">
    <name type="scientific">Thelephora ganbajun</name>
    <name type="common">Ganba fungus</name>
    <dbReference type="NCBI Taxonomy" id="370292"/>
    <lineage>
        <taxon>Eukaryota</taxon>
        <taxon>Fungi</taxon>
        <taxon>Dikarya</taxon>
        <taxon>Basidiomycota</taxon>
        <taxon>Agaricomycotina</taxon>
        <taxon>Agaricomycetes</taxon>
        <taxon>Thelephorales</taxon>
        <taxon>Thelephoraceae</taxon>
        <taxon>Thelephora</taxon>
    </lineage>
</organism>
<evidence type="ECO:0000313" key="2">
    <source>
        <dbReference type="Proteomes" id="UP000886501"/>
    </source>
</evidence>
<accession>A0ACB6Z812</accession>
<dbReference type="Proteomes" id="UP000886501">
    <property type="component" value="Unassembled WGS sequence"/>
</dbReference>